<gene>
    <name evidence="1" type="ORF">EGK_01584</name>
</gene>
<accession>F7GK89</accession>
<evidence type="ECO:0000313" key="1">
    <source>
        <dbReference type="EMBL" id="EHH15485.1"/>
    </source>
</evidence>
<dbReference type="AlphaFoldDB" id="F7GK89"/>
<dbReference type="HOGENOM" id="CLU_2557686_0_0_1"/>
<dbReference type="EMBL" id="CM001253">
    <property type="protein sequence ID" value="EHH15485.1"/>
    <property type="molecule type" value="Genomic_DNA"/>
</dbReference>
<dbReference type="Proteomes" id="UP000013456">
    <property type="component" value="Chromosome 1"/>
</dbReference>
<proteinExistence type="predicted"/>
<protein>
    <submittedName>
        <fullName evidence="1">Uncharacterized protein</fullName>
    </submittedName>
</protein>
<organism evidence="1">
    <name type="scientific">Macaca mulatta</name>
    <name type="common">Rhesus macaque</name>
    <dbReference type="NCBI Taxonomy" id="9544"/>
    <lineage>
        <taxon>Eukaryota</taxon>
        <taxon>Metazoa</taxon>
        <taxon>Chordata</taxon>
        <taxon>Craniata</taxon>
        <taxon>Vertebrata</taxon>
        <taxon>Euteleostomi</taxon>
        <taxon>Mammalia</taxon>
        <taxon>Eutheria</taxon>
        <taxon>Euarchontoglires</taxon>
        <taxon>Primates</taxon>
        <taxon>Haplorrhini</taxon>
        <taxon>Catarrhini</taxon>
        <taxon>Cercopithecidae</taxon>
        <taxon>Cercopithecinae</taxon>
        <taxon>Macaca</taxon>
    </lineage>
</organism>
<reference evidence="1" key="1">
    <citation type="journal article" date="2011" name="Nat. Biotechnol.">
        <title>Genome sequencing and comparison of two nonhuman primate animal models, the cynomolgus and Chinese rhesus macaques.</title>
        <authorList>
            <person name="Yan G."/>
            <person name="Zhang G."/>
            <person name="Fang X."/>
            <person name="Zhang Y."/>
            <person name="Li C."/>
            <person name="Ling F."/>
            <person name="Cooper D.N."/>
            <person name="Li Q."/>
            <person name="Li Y."/>
            <person name="van Gool A.J."/>
            <person name="Du H."/>
            <person name="Chen J."/>
            <person name="Chen R."/>
            <person name="Zhang P."/>
            <person name="Huang Z."/>
            <person name="Thompson J.R."/>
            <person name="Meng Y."/>
            <person name="Bai Y."/>
            <person name="Wang J."/>
            <person name="Zhuo M."/>
            <person name="Wang T."/>
            <person name="Huang Y."/>
            <person name="Wei L."/>
            <person name="Li J."/>
            <person name="Wang Z."/>
            <person name="Hu H."/>
            <person name="Yang P."/>
            <person name="Le L."/>
            <person name="Stenson P.D."/>
            <person name="Li B."/>
            <person name="Liu X."/>
            <person name="Ball E.V."/>
            <person name="An N."/>
            <person name="Huang Q."/>
            <person name="Zhang Y."/>
            <person name="Fan W."/>
            <person name="Zhang X."/>
            <person name="Li Y."/>
            <person name="Wang W."/>
            <person name="Katze M.G."/>
            <person name="Su B."/>
            <person name="Nielsen R."/>
            <person name="Yang H."/>
            <person name="Wang J."/>
            <person name="Wang X."/>
            <person name="Wang J."/>
        </authorList>
    </citation>
    <scope>NUCLEOTIDE SEQUENCE [LARGE SCALE GENOMIC DNA]</scope>
    <source>
        <strain evidence="1">CR-5</strain>
    </source>
</reference>
<sequence length="82" mass="9237">MVDLLSMSQDISPYKNPMRFIFFSPIFRKEKFSSESCRNIGDISKTQPIGGSHQCVLEGTNIELLNSYSRNYGAVVKSWLGA</sequence>
<name>F7GK89_MACMU</name>